<dbReference type="RefSeq" id="XP_025830934.1">
    <property type="nucleotide sequence ID" value="XM_025975149.1"/>
</dbReference>
<dbReference type="KEGG" id="apln:112904626"/>
<dbReference type="InterPro" id="IPR016181">
    <property type="entry name" value="Acyl_CoA_acyltransferase"/>
</dbReference>
<name>A0A7F5R5E8_AGRPL</name>
<dbReference type="Gene3D" id="3.40.630.30">
    <property type="match status" value="1"/>
</dbReference>
<gene>
    <name evidence="2 3" type="primary">LOC112904626</name>
</gene>
<dbReference type="RefSeq" id="XP_025830933.1">
    <property type="nucleotide sequence ID" value="XM_025975148.1"/>
</dbReference>
<dbReference type="SUPFAM" id="SSF55729">
    <property type="entry name" value="Acyl-CoA N-acyltransferases (Nat)"/>
    <property type="match status" value="1"/>
</dbReference>
<dbReference type="GO" id="GO:0008080">
    <property type="term" value="F:N-acetyltransferase activity"/>
    <property type="evidence" value="ECO:0007669"/>
    <property type="project" value="TreeGrafter"/>
</dbReference>
<dbReference type="GeneID" id="112904626"/>
<dbReference type="Proteomes" id="UP000192223">
    <property type="component" value="Unplaced"/>
</dbReference>
<dbReference type="OrthoDB" id="6588672at2759"/>
<dbReference type="AlphaFoldDB" id="A0A7F5R5E8"/>
<evidence type="ECO:0000313" key="1">
    <source>
        <dbReference type="Proteomes" id="UP000192223"/>
    </source>
</evidence>
<accession>A0A7F5R5E8</accession>
<evidence type="ECO:0000313" key="2">
    <source>
        <dbReference type="RefSeq" id="XP_025830933.1"/>
    </source>
</evidence>
<proteinExistence type="predicted"/>
<dbReference type="PANTHER" id="PTHR20905:SF28">
    <property type="entry name" value="GH28833P-RELATED"/>
    <property type="match status" value="1"/>
</dbReference>
<protein>
    <submittedName>
        <fullName evidence="2 3">Uncharacterized protein LOC112904626 isoform X1</fullName>
    </submittedName>
</protein>
<sequence>MSRRLRKELEAAKEIKQDQEEEEHIYQVRKERIFAPVVWQILTNGIKIQDLKEDKFQLALAMLEEHYLPSEDLGRNVDLMLDETSVQYSVKRLQYYIKEGSSLIAVTEDGEVVGLLILRTAKKNEFARVFSRAQITEGESLKKCLQVKNYINRKVDVYEHFNVDAFLRFYAVCIAPTYRKKALGFTMMKCGVDVARSLKMPVILGIFTNFKLQKLAKRLGMEVIKEVNYVDWRDEQHELIFSDPGPGNYTIALMACYTPPAPIKPRKIPERIIEMELEEAKKKKTRMDKRAELVKAGLYTRNNLLK</sequence>
<organism evidence="1 2">
    <name type="scientific">Agrilus planipennis</name>
    <name type="common">Emerald ash borer</name>
    <name type="synonym">Agrilus marcopoli</name>
    <dbReference type="NCBI Taxonomy" id="224129"/>
    <lineage>
        <taxon>Eukaryota</taxon>
        <taxon>Metazoa</taxon>
        <taxon>Ecdysozoa</taxon>
        <taxon>Arthropoda</taxon>
        <taxon>Hexapoda</taxon>
        <taxon>Insecta</taxon>
        <taxon>Pterygota</taxon>
        <taxon>Neoptera</taxon>
        <taxon>Endopterygota</taxon>
        <taxon>Coleoptera</taxon>
        <taxon>Polyphaga</taxon>
        <taxon>Elateriformia</taxon>
        <taxon>Buprestoidea</taxon>
        <taxon>Buprestidae</taxon>
        <taxon>Agrilinae</taxon>
        <taxon>Agrilus</taxon>
    </lineage>
</organism>
<dbReference type="PANTHER" id="PTHR20905">
    <property type="entry name" value="N-ACETYLTRANSFERASE-RELATED"/>
    <property type="match status" value="1"/>
</dbReference>
<keyword evidence="1" id="KW-1185">Reference proteome</keyword>
<reference evidence="2 3" key="1">
    <citation type="submission" date="2025-04" db="UniProtKB">
        <authorList>
            <consortium name="RefSeq"/>
        </authorList>
    </citation>
    <scope>IDENTIFICATION</scope>
    <source>
        <tissue evidence="2 3">Entire body</tissue>
    </source>
</reference>
<evidence type="ECO:0000313" key="3">
    <source>
        <dbReference type="RefSeq" id="XP_025830934.1"/>
    </source>
</evidence>